<name>A0A240E2E3_9BURK</name>
<keyword evidence="2" id="KW-1185">Reference proteome</keyword>
<protein>
    <recommendedName>
        <fullName evidence="3">Resolvase HTH domain-containing protein</fullName>
    </recommendedName>
</protein>
<evidence type="ECO:0000313" key="1">
    <source>
        <dbReference type="EMBL" id="SNX28646.1"/>
    </source>
</evidence>
<evidence type="ECO:0008006" key="3">
    <source>
        <dbReference type="Google" id="ProtNLM"/>
    </source>
</evidence>
<organism evidence="1 2">
    <name type="scientific">Polynucleobacter meluiroseus</name>
    <dbReference type="NCBI Taxonomy" id="1938814"/>
    <lineage>
        <taxon>Bacteria</taxon>
        <taxon>Pseudomonadati</taxon>
        <taxon>Pseudomonadota</taxon>
        <taxon>Betaproteobacteria</taxon>
        <taxon>Burkholderiales</taxon>
        <taxon>Burkholderiaceae</taxon>
        <taxon>Polynucleobacter</taxon>
    </lineage>
</organism>
<dbReference type="AlphaFoldDB" id="A0A240E2E3"/>
<dbReference type="InterPro" id="IPR036388">
    <property type="entry name" value="WH-like_DNA-bd_sf"/>
</dbReference>
<reference evidence="2" key="1">
    <citation type="submission" date="2017-08" db="EMBL/GenBank/DDBJ databases">
        <authorList>
            <person name="Varghese N."/>
            <person name="Submissions S."/>
        </authorList>
    </citation>
    <scope>NUCLEOTIDE SEQUENCE [LARGE SCALE GENOMIC DNA]</scope>
    <source>
        <strain evidence="2">AP-Melu-1000-B4</strain>
    </source>
</reference>
<accession>A0A240E2E3</accession>
<dbReference type="RefSeq" id="WP_096672898.1">
    <property type="nucleotide sequence ID" value="NZ_OANS01000002.1"/>
</dbReference>
<dbReference type="Gene3D" id="1.10.10.10">
    <property type="entry name" value="Winged helix-like DNA-binding domain superfamily/Winged helix DNA-binding domain"/>
    <property type="match status" value="1"/>
</dbReference>
<dbReference type="OrthoDB" id="9133670at2"/>
<dbReference type="EMBL" id="OANS01000002">
    <property type="protein sequence ID" value="SNX28646.1"/>
    <property type="molecule type" value="Genomic_DNA"/>
</dbReference>
<proteinExistence type="predicted"/>
<dbReference type="Proteomes" id="UP000218069">
    <property type="component" value="Unassembled WGS sequence"/>
</dbReference>
<evidence type="ECO:0000313" key="2">
    <source>
        <dbReference type="Proteomes" id="UP000218069"/>
    </source>
</evidence>
<gene>
    <name evidence="1" type="ORF">SAMN06295945_0985</name>
</gene>
<sequence length="59" mass="6578">MRKVIPKTQQALDWMGKGMTAAQAARKMEISETSVYAALRKLRAKDLGCCPTCGHKLRK</sequence>